<dbReference type="PANTHER" id="PTHR47296">
    <property type="entry name" value="PROTEIN TIC 40, CHLOROPLASTIC"/>
    <property type="match status" value="1"/>
</dbReference>
<evidence type="ECO:0000256" key="9">
    <source>
        <dbReference type="ARBA" id="ARBA00022989"/>
    </source>
</evidence>
<dbReference type="GO" id="GO:0009706">
    <property type="term" value="C:chloroplast inner membrane"/>
    <property type="evidence" value="ECO:0007669"/>
    <property type="project" value="UniProtKB-SubCell"/>
</dbReference>
<evidence type="ECO:0000256" key="5">
    <source>
        <dbReference type="ARBA" id="ARBA00022737"/>
    </source>
</evidence>
<evidence type="ECO:0000256" key="7">
    <source>
        <dbReference type="ARBA" id="ARBA00022927"/>
    </source>
</evidence>
<evidence type="ECO:0000256" key="15">
    <source>
        <dbReference type="SAM" id="MobiDB-lite"/>
    </source>
</evidence>
<keyword evidence="18" id="KW-1185">Reference proteome</keyword>
<evidence type="ECO:0000313" key="17">
    <source>
        <dbReference type="EMBL" id="KAK9111927.1"/>
    </source>
</evidence>
<comment type="function">
    <text evidence="11">Involved in protein precursor import into chloroplasts. Part of the motor complex consisting of a co-chaperone (TIC40) and a chaperone (HSP93) associated with the import channel (TIC110). Causes the release of bound transit peptides from TIC110 and stimulates ATP hydrolysis by HSP93. Involved in reinsertion of proteins from the chloroplast stroma into the inner membrane.</text>
</comment>
<dbReference type="Proteomes" id="UP001419268">
    <property type="component" value="Unassembled WGS sequence"/>
</dbReference>
<gene>
    <name evidence="17" type="ORF">Scep_019446</name>
</gene>
<sequence>MENLALISSPKVLTPSCASLSSFVSTRRLFLPLPPRSQRRRRDAVASATRSLSQGNSDGALTPRKNSLNMMDKSGLVVFASISSSSRNETSSVGVNPQNFVPPPSSQVGSPLFWIGVGVGVSALFSWVVANLKKYAMQQAFKSMMGQMSPESCKFNPAAFSPGSPLPFAASGPPYTASGPSSPVVSPSPSPPRSVVTVDVPVTKVEAAPTAELDSNEIKEEPKRYAFVDVSPEEMSEKDGFEEPRESTETTSPKNPRIAEKVYQNGAASKQNARVHDDRSQSAQKAGSMLSVEALEKMMEDPTVQKMVYPYLPEEMRNPTTFKWMLQNPQYRQQLQDMLNNMGGSNDWDNRMMDSLKNFDLSSPDVKQQFDQIGLTPEEVISKIMANPDVAMAFQNPRVQAAIMDCSQNPLSIAKYQNDKEVMDVFNKISELFPGVTGSP</sequence>
<dbReference type="SMART" id="SM00727">
    <property type="entry name" value="STI1"/>
    <property type="match status" value="2"/>
</dbReference>
<dbReference type="PANTHER" id="PTHR47296:SF1">
    <property type="entry name" value="PROTEIN TIC 40, CHLOROPLASTIC"/>
    <property type="match status" value="1"/>
</dbReference>
<keyword evidence="3" id="KW-0934">Plastid</keyword>
<dbReference type="GO" id="GO:0045037">
    <property type="term" value="P:protein import into chloroplast stroma"/>
    <property type="evidence" value="ECO:0007669"/>
    <property type="project" value="TreeGrafter"/>
</dbReference>
<evidence type="ECO:0000256" key="2">
    <source>
        <dbReference type="ARBA" id="ARBA00022528"/>
    </source>
</evidence>
<evidence type="ECO:0000256" key="12">
    <source>
        <dbReference type="ARBA" id="ARBA00060470"/>
    </source>
</evidence>
<reference evidence="17 18" key="1">
    <citation type="submission" date="2024-01" db="EMBL/GenBank/DDBJ databases">
        <title>Genome assemblies of Stephania.</title>
        <authorList>
            <person name="Yang L."/>
        </authorList>
    </citation>
    <scope>NUCLEOTIDE SEQUENCE [LARGE SCALE GENOMIC DNA]</scope>
    <source>
        <strain evidence="17">JXDWG</strain>
        <tissue evidence="17">Leaf</tissue>
    </source>
</reference>
<evidence type="ECO:0000256" key="3">
    <source>
        <dbReference type="ARBA" id="ARBA00022640"/>
    </source>
</evidence>
<keyword evidence="4" id="KW-0812">Transmembrane</keyword>
<keyword evidence="5" id="KW-0677">Repeat</keyword>
<accession>A0AAP0IB24</accession>
<feature type="region of interest" description="Disordered" evidence="15">
    <location>
        <begin position="231"/>
        <end position="286"/>
    </location>
</feature>
<feature type="region of interest" description="Disordered" evidence="15">
    <location>
        <begin position="171"/>
        <end position="195"/>
    </location>
</feature>
<evidence type="ECO:0000256" key="8">
    <source>
        <dbReference type="ARBA" id="ARBA00022946"/>
    </source>
</evidence>
<dbReference type="GO" id="GO:0009535">
    <property type="term" value="C:chloroplast thylakoid membrane"/>
    <property type="evidence" value="ECO:0007669"/>
    <property type="project" value="TreeGrafter"/>
</dbReference>
<keyword evidence="8" id="KW-0809">Transit peptide</keyword>
<dbReference type="FunFam" id="1.10.260.100:FF:000008">
    <property type="entry name" value="Protein TIC 40, chloroplastic"/>
    <property type="match status" value="1"/>
</dbReference>
<dbReference type="EMBL" id="JBBNAG010000008">
    <property type="protein sequence ID" value="KAK9111927.1"/>
    <property type="molecule type" value="Genomic_DNA"/>
</dbReference>
<keyword evidence="6" id="KW-1001">Plastid inner membrane</keyword>
<name>A0AAP0IB24_9MAGN</name>
<dbReference type="Pfam" id="PF17830">
    <property type="entry name" value="STI1-HOP_DP"/>
    <property type="match status" value="1"/>
</dbReference>
<evidence type="ECO:0000313" key="18">
    <source>
        <dbReference type="Proteomes" id="UP001419268"/>
    </source>
</evidence>
<comment type="caution">
    <text evidence="17">The sequence shown here is derived from an EMBL/GenBank/DDBJ whole genome shotgun (WGS) entry which is preliminary data.</text>
</comment>
<feature type="compositionally biased region" description="Basic and acidic residues" evidence="15">
    <location>
        <begin position="235"/>
        <end position="248"/>
    </location>
</feature>
<organism evidence="17 18">
    <name type="scientific">Stephania cephalantha</name>
    <dbReference type="NCBI Taxonomy" id="152367"/>
    <lineage>
        <taxon>Eukaryota</taxon>
        <taxon>Viridiplantae</taxon>
        <taxon>Streptophyta</taxon>
        <taxon>Embryophyta</taxon>
        <taxon>Tracheophyta</taxon>
        <taxon>Spermatophyta</taxon>
        <taxon>Magnoliopsida</taxon>
        <taxon>Ranunculales</taxon>
        <taxon>Menispermaceae</taxon>
        <taxon>Menispermoideae</taxon>
        <taxon>Cissampelideae</taxon>
        <taxon>Stephania</taxon>
    </lineage>
</organism>
<dbReference type="AlphaFoldDB" id="A0AAP0IB24"/>
<dbReference type="InterPro" id="IPR006636">
    <property type="entry name" value="STI1_HS-bd"/>
</dbReference>
<keyword evidence="10" id="KW-0472">Membrane</keyword>
<keyword evidence="9" id="KW-1133">Transmembrane helix</keyword>
<feature type="domain" description="STI1" evidence="16">
    <location>
        <begin position="377"/>
        <end position="416"/>
    </location>
</feature>
<comment type="subcellular location">
    <subcellularLocation>
        <location evidence="12">Plastid</location>
        <location evidence="12">Chloroplast inner membrane</location>
        <topology evidence="12">Single-pass membrane protein</topology>
    </subcellularLocation>
</comment>
<evidence type="ECO:0000256" key="11">
    <source>
        <dbReference type="ARBA" id="ARBA00056414"/>
    </source>
</evidence>
<dbReference type="InterPro" id="IPR041243">
    <property type="entry name" value="STI1/HOP_DP"/>
</dbReference>
<keyword evidence="7" id="KW-0653">Protein transport</keyword>
<evidence type="ECO:0000256" key="13">
    <source>
        <dbReference type="ARBA" id="ARBA00070821"/>
    </source>
</evidence>
<feature type="region of interest" description="Disordered" evidence="15">
    <location>
        <begin position="36"/>
        <end position="66"/>
    </location>
</feature>
<feature type="compositionally biased region" description="Polar residues" evidence="15">
    <location>
        <begin position="48"/>
        <end position="66"/>
    </location>
</feature>
<proteinExistence type="predicted"/>
<evidence type="ECO:0000256" key="10">
    <source>
        <dbReference type="ARBA" id="ARBA00023136"/>
    </source>
</evidence>
<dbReference type="Gene3D" id="1.10.260.100">
    <property type="match status" value="1"/>
</dbReference>
<evidence type="ECO:0000256" key="6">
    <source>
        <dbReference type="ARBA" id="ARBA00022780"/>
    </source>
</evidence>
<dbReference type="GO" id="GO:0009658">
    <property type="term" value="P:chloroplast organization"/>
    <property type="evidence" value="ECO:0007669"/>
    <property type="project" value="TreeGrafter"/>
</dbReference>
<keyword evidence="1" id="KW-0813">Transport</keyword>
<evidence type="ECO:0000259" key="16">
    <source>
        <dbReference type="SMART" id="SM00727"/>
    </source>
</evidence>
<protein>
    <recommendedName>
        <fullName evidence="13">Protein TIC 40, chloroplastic</fullName>
    </recommendedName>
    <alternativeName>
        <fullName evidence="14">Translocon at the inner envelope membrane of chloroplasts 40</fullName>
    </alternativeName>
</protein>
<evidence type="ECO:0000256" key="4">
    <source>
        <dbReference type="ARBA" id="ARBA00022692"/>
    </source>
</evidence>
<evidence type="ECO:0000256" key="1">
    <source>
        <dbReference type="ARBA" id="ARBA00022448"/>
    </source>
</evidence>
<evidence type="ECO:0000256" key="14">
    <source>
        <dbReference type="ARBA" id="ARBA00082202"/>
    </source>
</evidence>
<feature type="domain" description="STI1" evidence="16">
    <location>
        <begin position="301"/>
        <end position="335"/>
    </location>
</feature>
<keyword evidence="2" id="KW-0150">Chloroplast</keyword>